<protein>
    <submittedName>
        <fullName evidence="2">Uncharacterized protein</fullName>
    </submittedName>
</protein>
<keyword evidence="1" id="KW-0472">Membrane</keyword>
<gene>
    <name evidence="2" type="ORF">NCTC13315_02124</name>
</gene>
<feature type="transmembrane region" description="Helical" evidence="1">
    <location>
        <begin position="7"/>
        <end position="29"/>
    </location>
</feature>
<feature type="transmembrane region" description="Helical" evidence="1">
    <location>
        <begin position="49"/>
        <end position="73"/>
    </location>
</feature>
<dbReference type="RefSeq" id="WP_115303244.1">
    <property type="nucleotide sequence ID" value="NZ_CAAAHO010000002.1"/>
</dbReference>
<sequence length="104" mass="12100">MLKQSLIYLLLSILAIFFTRYIHTFIVYTDMLYTYLYVKLSLLFTPTPISIIISKVIVLTLIPVLIVAIGALIYKLIKGKKMPHFIELTWLLWLVLVLSSIFIH</sequence>
<evidence type="ECO:0000313" key="2">
    <source>
        <dbReference type="EMBL" id="STX29581.1"/>
    </source>
</evidence>
<keyword evidence="1" id="KW-0812">Transmembrane</keyword>
<dbReference type="EMBL" id="UGNV01000001">
    <property type="protein sequence ID" value="STX29581.1"/>
    <property type="molecule type" value="Genomic_DNA"/>
</dbReference>
<evidence type="ECO:0000256" key="1">
    <source>
        <dbReference type="SAM" id="Phobius"/>
    </source>
</evidence>
<accession>A0A378I4G9</accession>
<reference evidence="2 3" key="1">
    <citation type="submission" date="2018-06" db="EMBL/GenBank/DDBJ databases">
        <authorList>
            <consortium name="Pathogen Informatics"/>
            <person name="Doyle S."/>
        </authorList>
    </citation>
    <scope>NUCLEOTIDE SEQUENCE [LARGE SCALE GENOMIC DNA]</scope>
    <source>
        <strain evidence="2 3">NCTC13315</strain>
    </source>
</reference>
<organism evidence="2 3">
    <name type="scientific">Legionella beliardensis</name>
    <dbReference type="NCBI Taxonomy" id="91822"/>
    <lineage>
        <taxon>Bacteria</taxon>
        <taxon>Pseudomonadati</taxon>
        <taxon>Pseudomonadota</taxon>
        <taxon>Gammaproteobacteria</taxon>
        <taxon>Legionellales</taxon>
        <taxon>Legionellaceae</taxon>
        <taxon>Legionella</taxon>
    </lineage>
</organism>
<keyword evidence="1" id="KW-1133">Transmembrane helix</keyword>
<evidence type="ECO:0000313" key="3">
    <source>
        <dbReference type="Proteomes" id="UP000254968"/>
    </source>
</evidence>
<dbReference type="OrthoDB" id="5654088at2"/>
<feature type="transmembrane region" description="Helical" evidence="1">
    <location>
        <begin position="85"/>
        <end position="103"/>
    </location>
</feature>
<dbReference type="Proteomes" id="UP000254968">
    <property type="component" value="Unassembled WGS sequence"/>
</dbReference>
<dbReference type="AlphaFoldDB" id="A0A378I4G9"/>
<name>A0A378I4G9_9GAMM</name>
<keyword evidence="3" id="KW-1185">Reference proteome</keyword>
<proteinExistence type="predicted"/>